<reference evidence="1 2" key="1">
    <citation type="submission" date="2017-10" db="EMBL/GenBank/DDBJ databases">
        <title>Biodiversity and function of Thalassospira species in the particle-attached aromatic-hydrocarbon-degrading consortia from the surface seawater of the China South Sea.</title>
        <authorList>
            <person name="Dong C."/>
            <person name="Liu R."/>
            <person name="Shao Z."/>
        </authorList>
    </citation>
    <scope>NUCLEOTIDE SEQUENCE [LARGE SCALE GENOMIC DNA]</scope>
    <source>
        <strain evidence="1 2">CSC3H3</strain>
    </source>
</reference>
<evidence type="ECO:0000313" key="2">
    <source>
        <dbReference type="Proteomes" id="UP000233458"/>
    </source>
</evidence>
<name>A0ABN5FFS4_9PROT</name>
<accession>A0ABN5FFS4</accession>
<dbReference type="Proteomes" id="UP000233458">
    <property type="component" value="Chromosome"/>
</dbReference>
<gene>
    <name evidence="1" type="ORF">CSC3H3_12285</name>
</gene>
<evidence type="ECO:0000313" key="1">
    <source>
        <dbReference type="EMBL" id="AUG53402.1"/>
    </source>
</evidence>
<dbReference type="EMBL" id="CP024199">
    <property type="protein sequence ID" value="AUG53402.1"/>
    <property type="molecule type" value="Genomic_DNA"/>
</dbReference>
<proteinExistence type="predicted"/>
<keyword evidence="2" id="KW-1185">Reference proteome</keyword>
<sequence length="77" mass="8620">MVRFVRAIALCVKNWLQVTVEFSMNMVVEGTFSPKAWQVAFSITHIFHVFSCAACELPVKTRPHPVVCLLDGRGISV</sequence>
<protein>
    <recommendedName>
        <fullName evidence="3">Secreted protein</fullName>
    </recommendedName>
</protein>
<organism evidence="1 2">
    <name type="scientific">Thalassospira marina</name>
    <dbReference type="NCBI Taxonomy" id="2048283"/>
    <lineage>
        <taxon>Bacteria</taxon>
        <taxon>Pseudomonadati</taxon>
        <taxon>Pseudomonadota</taxon>
        <taxon>Alphaproteobacteria</taxon>
        <taxon>Rhodospirillales</taxon>
        <taxon>Thalassospiraceae</taxon>
        <taxon>Thalassospira</taxon>
    </lineage>
</organism>
<evidence type="ECO:0008006" key="3">
    <source>
        <dbReference type="Google" id="ProtNLM"/>
    </source>
</evidence>